<organism evidence="2 3">
    <name type="scientific">Allacma fusca</name>
    <dbReference type="NCBI Taxonomy" id="39272"/>
    <lineage>
        <taxon>Eukaryota</taxon>
        <taxon>Metazoa</taxon>
        <taxon>Ecdysozoa</taxon>
        <taxon>Arthropoda</taxon>
        <taxon>Hexapoda</taxon>
        <taxon>Collembola</taxon>
        <taxon>Symphypleona</taxon>
        <taxon>Sminthuridae</taxon>
        <taxon>Allacma</taxon>
    </lineage>
</organism>
<evidence type="ECO:0000256" key="1">
    <source>
        <dbReference type="SAM" id="MobiDB-lite"/>
    </source>
</evidence>
<feature type="region of interest" description="Disordered" evidence="1">
    <location>
        <begin position="63"/>
        <end position="164"/>
    </location>
</feature>
<dbReference type="AlphaFoldDB" id="A0A8J2JJE0"/>
<accession>A0A8J2JJE0</accession>
<proteinExistence type="predicted"/>
<sequence length="336" mass="37949">MTFSCTYNQSIGMCYYSKDYDQIFSQMSPCTHHVKPKGFRRHGVKKFLFESADFTKAIDRQSDVVRHRGNRAVSESEYEIPTSSGNDSESDSDEGSEDRESEAAATADHDSSDDRRDDASAHCADEVIDVDQASGRTSPIVEEPPSSEEDISKDTHFPRSSNPSVVAVSRTTIDVIGIHYSNGTQDITQCVGPTSVRTTDDCDIANKLAKKERKKMERKKNKWSKISRSAILPPQSSMGSSSQPGPHNAVQAFHRPRNTVPVFNPMTLPRDFGTQWTLPNMRFWNPNLMSPWTLQYQQQKQMNQQAKIRWRDKCAIPLGTRHGHPYFMLSISGIYF</sequence>
<name>A0A8J2JJE0_9HEXA</name>
<keyword evidence="3" id="KW-1185">Reference proteome</keyword>
<feature type="compositionally biased region" description="Acidic residues" evidence="1">
    <location>
        <begin position="88"/>
        <end position="100"/>
    </location>
</feature>
<evidence type="ECO:0000313" key="3">
    <source>
        <dbReference type="Proteomes" id="UP000708208"/>
    </source>
</evidence>
<evidence type="ECO:0000313" key="2">
    <source>
        <dbReference type="EMBL" id="CAG7721386.1"/>
    </source>
</evidence>
<comment type="caution">
    <text evidence="2">The sequence shown here is derived from an EMBL/GenBank/DDBJ whole genome shotgun (WGS) entry which is preliminary data.</text>
</comment>
<dbReference type="Proteomes" id="UP000708208">
    <property type="component" value="Unassembled WGS sequence"/>
</dbReference>
<gene>
    <name evidence="2" type="ORF">AFUS01_LOCUS10607</name>
</gene>
<feature type="compositionally biased region" description="Basic and acidic residues" evidence="1">
    <location>
        <begin position="107"/>
        <end position="125"/>
    </location>
</feature>
<reference evidence="2" key="1">
    <citation type="submission" date="2021-06" db="EMBL/GenBank/DDBJ databases">
        <authorList>
            <person name="Hodson N. C."/>
            <person name="Mongue J. A."/>
            <person name="Jaron S. K."/>
        </authorList>
    </citation>
    <scope>NUCLEOTIDE SEQUENCE</scope>
</reference>
<protein>
    <submittedName>
        <fullName evidence="2">Uncharacterized protein</fullName>
    </submittedName>
</protein>
<dbReference type="EMBL" id="CAJVCH010079093">
    <property type="protein sequence ID" value="CAG7721386.1"/>
    <property type="molecule type" value="Genomic_DNA"/>
</dbReference>